<dbReference type="SUPFAM" id="SSF51735">
    <property type="entry name" value="NAD(P)-binding Rossmann-fold domains"/>
    <property type="match status" value="1"/>
</dbReference>
<protein>
    <submittedName>
        <fullName evidence="5">UDP-N-acetyl-D-glucosamine dehydrogenase</fullName>
        <ecNumber evidence="5">1.1.1.136</ecNumber>
    </submittedName>
</protein>
<dbReference type="InterPro" id="IPR014027">
    <property type="entry name" value="UDP-Glc/GDP-Man_DH_C"/>
</dbReference>
<reference evidence="5 6" key="1">
    <citation type="submission" date="2024-06" db="EMBL/GenBank/DDBJ databases">
        <title>Genomic Encyclopedia of Type Strains, Phase IV (KMG-IV): sequencing the most valuable type-strain genomes for metagenomic binning, comparative biology and taxonomic classification.</title>
        <authorList>
            <person name="Goeker M."/>
        </authorList>
    </citation>
    <scope>NUCLEOTIDE SEQUENCE [LARGE SCALE GENOMIC DNA]</scope>
    <source>
        <strain evidence="5 6">DSM 29780</strain>
    </source>
</reference>
<comment type="similarity">
    <text evidence="3">Belongs to the UDP-glucose/GDP-mannose dehydrogenase family.</text>
</comment>
<dbReference type="PANTHER" id="PTHR43491">
    <property type="entry name" value="UDP-N-ACETYL-D-MANNOSAMINE DEHYDROGENASE"/>
    <property type="match status" value="1"/>
</dbReference>
<gene>
    <name evidence="5" type="ORF">ABID16_003388</name>
</gene>
<keyword evidence="2" id="KW-0520">NAD</keyword>
<name>A0ABV2J2P8_9HYPH</name>
<organism evidence="5 6">
    <name type="scientific">Rhizobium aquaticum</name>
    <dbReference type="NCBI Taxonomy" id="1549636"/>
    <lineage>
        <taxon>Bacteria</taxon>
        <taxon>Pseudomonadati</taxon>
        <taxon>Pseudomonadota</taxon>
        <taxon>Alphaproteobacteria</taxon>
        <taxon>Hyphomicrobiales</taxon>
        <taxon>Rhizobiaceae</taxon>
        <taxon>Rhizobium/Agrobacterium group</taxon>
        <taxon>Rhizobium</taxon>
    </lineage>
</organism>
<dbReference type="PIRSF" id="PIRSF000124">
    <property type="entry name" value="UDPglc_GDPman_dh"/>
    <property type="match status" value="1"/>
</dbReference>
<dbReference type="InterPro" id="IPR028359">
    <property type="entry name" value="UDP_ManNAc/GlcNAc_DH"/>
</dbReference>
<evidence type="ECO:0000259" key="4">
    <source>
        <dbReference type="SMART" id="SM00984"/>
    </source>
</evidence>
<dbReference type="GO" id="GO:0047004">
    <property type="term" value="F:UDP-N-acetylglucosamine 6-dehydrogenase activity"/>
    <property type="evidence" value="ECO:0007669"/>
    <property type="project" value="UniProtKB-EC"/>
</dbReference>
<dbReference type="SMART" id="SM00984">
    <property type="entry name" value="UDPG_MGDP_dh_C"/>
    <property type="match status" value="1"/>
</dbReference>
<dbReference type="EC" id="1.1.1.136" evidence="5"/>
<evidence type="ECO:0000256" key="1">
    <source>
        <dbReference type="ARBA" id="ARBA00023002"/>
    </source>
</evidence>
<evidence type="ECO:0000256" key="3">
    <source>
        <dbReference type="PIRNR" id="PIRNR000124"/>
    </source>
</evidence>
<evidence type="ECO:0000313" key="6">
    <source>
        <dbReference type="Proteomes" id="UP001549047"/>
    </source>
</evidence>
<dbReference type="InterPro" id="IPR008927">
    <property type="entry name" value="6-PGluconate_DH-like_C_sf"/>
</dbReference>
<evidence type="ECO:0000256" key="2">
    <source>
        <dbReference type="ARBA" id="ARBA00023027"/>
    </source>
</evidence>
<dbReference type="InterPro" id="IPR014026">
    <property type="entry name" value="UDP-Glc/GDP-Man_DH_dimer"/>
</dbReference>
<dbReference type="SUPFAM" id="SSF48179">
    <property type="entry name" value="6-phosphogluconate dehydrogenase C-terminal domain-like"/>
    <property type="match status" value="1"/>
</dbReference>
<dbReference type="RefSeq" id="WP_354557538.1">
    <property type="nucleotide sequence ID" value="NZ_JBEPMB010000006.1"/>
</dbReference>
<dbReference type="InterPro" id="IPR017476">
    <property type="entry name" value="UDP-Glc/GDP-Man"/>
</dbReference>
<keyword evidence="1 5" id="KW-0560">Oxidoreductase</keyword>
<dbReference type="NCBIfam" id="TIGR03026">
    <property type="entry name" value="NDP-sugDHase"/>
    <property type="match status" value="1"/>
</dbReference>
<dbReference type="EMBL" id="JBEPMB010000006">
    <property type="protein sequence ID" value="MET3615045.1"/>
    <property type="molecule type" value="Genomic_DNA"/>
</dbReference>
<dbReference type="Proteomes" id="UP001549047">
    <property type="component" value="Unassembled WGS sequence"/>
</dbReference>
<dbReference type="InterPro" id="IPR036220">
    <property type="entry name" value="UDP-Glc/GDP-Man_DH_C_sf"/>
</dbReference>
<evidence type="ECO:0000313" key="5">
    <source>
        <dbReference type="EMBL" id="MET3615045.1"/>
    </source>
</evidence>
<dbReference type="InterPro" id="IPR001732">
    <property type="entry name" value="UDP-Glc/GDP-Man_DH_N"/>
</dbReference>
<sequence length="420" mass="46114">MKIGIIGLGYVGLPLALHFAEAGTEVYGFDIDSTKVDMINGGRSPIRYIPNERIAAANAKLTASNDPAGLSAVDGIIICVPTPLTHQREPDMTFILSTLDLIGPHLRKGQMMSLESTTYPGTTDEIICGFVKKLGFTIGEDFYVVYSPEREDPGNAKFNAATIPKVIGGTTPACLAKGKEVYSIIVQRLVEVSSTRAAEMTKLLENIHRSVNISLVNEMKIVANKMGVDIFEVIDAAATKPFGFTPYFPGPGLGGHCIPIDPFYLAWKAREYGLNTRFIELSGEIDNDIRNWVLGRIMDGLNGQKKALNGSRVHFLGIAYKKNIDDARESPSIWLMEAVKAKGGVISYSDPYLPTFPKMREHHLDLQSVALTPEYLSSVDCVVIATDHDDFDYEMVLRHAKLIVDTRGRYRGQAENVISA</sequence>
<dbReference type="Gene3D" id="3.40.50.720">
    <property type="entry name" value="NAD(P)-binding Rossmann-like Domain"/>
    <property type="match status" value="2"/>
</dbReference>
<feature type="domain" description="UDP-glucose/GDP-mannose dehydrogenase C-terminal" evidence="4">
    <location>
        <begin position="314"/>
        <end position="412"/>
    </location>
</feature>
<accession>A0ABV2J2P8</accession>
<dbReference type="InterPro" id="IPR036291">
    <property type="entry name" value="NAD(P)-bd_dom_sf"/>
</dbReference>
<keyword evidence="6" id="KW-1185">Reference proteome</keyword>
<dbReference type="SUPFAM" id="SSF52413">
    <property type="entry name" value="UDP-glucose/GDP-mannose dehydrogenase C-terminal domain"/>
    <property type="match status" value="1"/>
</dbReference>
<dbReference type="Pfam" id="PF03721">
    <property type="entry name" value="UDPG_MGDP_dh_N"/>
    <property type="match status" value="1"/>
</dbReference>
<dbReference type="PANTHER" id="PTHR43491:SF1">
    <property type="entry name" value="UDP-N-ACETYL-D-MANNOSAMINE DEHYDROGENASE"/>
    <property type="match status" value="1"/>
</dbReference>
<dbReference type="Pfam" id="PF00984">
    <property type="entry name" value="UDPG_MGDP_dh"/>
    <property type="match status" value="1"/>
</dbReference>
<proteinExistence type="inferred from homology"/>
<comment type="caution">
    <text evidence="5">The sequence shown here is derived from an EMBL/GenBank/DDBJ whole genome shotgun (WGS) entry which is preliminary data.</text>
</comment>
<dbReference type="Pfam" id="PF03720">
    <property type="entry name" value="UDPG_MGDP_dh_C"/>
    <property type="match status" value="1"/>
</dbReference>
<dbReference type="PIRSF" id="PIRSF500136">
    <property type="entry name" value="UDP_ManNAc_DH"/>
    <property type="match status" value="1"/>
</dbReference>